<protein>
    <recommendedName>
        <fullName evidence="4">dTDP-4-dehydrorhamnose 3,5-epimerase</fullName>
        <ecNumber evidence="3">5.1.3.13</ecNumber>
    </recommendedName>
    <alternativeName>
        <fullName evidence="6">Thymidine diphospho-4-keto-rhamnose 3,5-epimerase</fullName>
    </alternativeName>
    <alternativeName>
        <fullName evidence="5">dTDP-4-keto-6-deoxyglucose 3,5-epimerase</fullName>
    </alternativeName>
    <alternativeName>
        <fullName evidence="7">dTDP-6-deoxy-D-xylo-4-hexulose 3,5-epimerase</fullName>
    </alternativeName>
</protein>
<dbReference type="GO" id="GO:0005829">
    <property type="term" value="C:cytosol"/>
    <property type="evidence" value="ECO:0007669"/>
    <property type="project" value="TreeGrafter"/>
</dbReference>
<dbReference type="AlphaFoldDB" id="A0A4V2KTP4"/>
<proteinExistence type="predicted"/>
<dbReference type="PANTHER" id="PTHR21047">
    <property type="entry name" value="DTDP-6-DEOXY-D-GLUCOSE-3,5 EPIMERASE"/>
    <property type="match status" value="1"/>
</dbReference>
<accession>A0A4V2KTP4</accession>
<comment type="function">
    <text evidence="2">Catalyzes the epimerization of the C3' and C5'positions of dTDP-6-deoxy-D-xylo-4-hexulose, forming dTDP-6-deoxy-L-lyxo-4-hexulose.</text>
</comment>
<evidence type="ECO:0000256" key="2">
    <source>
        <dbReference type="ARBA" id="ARBA00001997"/>
    </source>
</evidence>
<evidence type="ECO:0000256" key="1">
    <source>
        <dbReference type="ARBA" id="ARBA00001298"/>
    </source>
</evidence>
<dbReference type="SUPFAM" id="SSF51182">
    <property type="entry name" value="RmlC-like cupins"/>
    <property type="match status" value="1"/>
</dbReference>
<organism evidence="9 10">
    <name type="scientific">Siculibacillus lacustris</name>
    <dbReference type="NCBI Taxonomy" id="1549641"/>
    <lineage>
        <taxon>Bacteria</taxon>
        <taxon>Pseudomonadati</taxon>
        <taxon>Pseudomonadota</taxon>
        <taxon>Alphaproteobacteria</taxon>
        <taxon>Hyphomicrobiales</taxon>
        <taxon>Ancalomicrobiaceae</taxon>
        <taxon>Siculibacillus</taxon>
    </lineage>
</organism>
<evidence type="ECO:0000256" key="3">
    <source>
        <dbReference type="ARBA" id="ARBA00012098"/>
    </source>
</evidence>
<dbReference type="GO" id="GO:0019305">
    <property type="term" value="P:dTDP-rhamnose biosynthetic process"/>
    <property type="evidence" value="ECO:0007669"/>
    <property type="project" value="TreeGrafter"/>
</dbReference>
<dbReference type="PANTHER" id="PTHR21047:SF2">
    <property type="entry name" value="THYMIDINE DIPHOSPHO-4-KETO-RHAMNOSE 3,5-EPIMERASE"/>
    <property type="match status" value="1"/>
</dbReference>
<comment type="catalytic activity">
    <reaction evidence="1">
        <text>dTDP-4-dehydro-6-deoxy-alpha-D-glucose = dTDP-4-dehydro-beta-L-rhamnose</text>
        <dbReference type="Rhea" id="RHEA:16969"/>
        <dbReference type="ChEBI" id="CHEBI:57649"/>
        <dbReference type="ChEBI" id="CHEBI:62830"/>
        <dbReference type="EC" id="5.1.3.13"/>
    </reaction>
</comment>
<evidence type="ECO:0000256" key="4">
    <source>
        <dbReference type="ARBA" id="ARBA00019595"/>
    </source>
</evidence>
<evidence type="ECO:0000256" key="6">
    <source>
        <dbReference type="ARBA" id="ARBA00031424"/>
    </source>
</evidence>
<dbReference type="EC" id="5.1.3.13" evidence="3"/>
<name>A0A4V2KTP4_9HYPH</name>
<dbReference type="InterPro" id="IPR000888">
    <property type="entry name" value="RmlC-like"/>
</dbReference>
<dbReference type="GO" id="GO:0008830">
    <property type="term" value="F:dTDP-4-dehydrorhamnose 3,5-epimerase activity"/>
    <property type="evidence" value="ECO:0007669"/>
    <property type="project" value="UniProtKB-EC"/>
</dbReference>
<evidence type="ECO:0000256" key="8">
    <source>
        <dbReference type="PIRSR" id="PIRSR600888-1"/>
    </source>
</evidence>
<dbReference type="GO" id="GO:0000271">
    <property type="term" value="P:polysaccharide biosynthetic process"/>
    <property type="evidence" value="ECO:0007669"/>
    <property type="project" value="TreeGrafter"/>
</dbReference>
<dbReference type="RefSeq" id="WP_131309087.1">
    <property type="nucleotide sequence ID" value="NZ_SJFN01000012.1"/>
</dbReference>
<dbReference type="InterPro" id="IPR011051">
    <property type="entry name" value="RmlC_Cupin_sf"/>
</dbReference>
<keyword evidence="10" id="KW-1185">Reference proteome</keyword>
<gene>
    <name evidence="9" type="ORF">EYW49_10010</name>
</gene>
<evidence type="ECO:0000313" key="9">
    <source>
        <dbReference type="EMBL" id="TBW38268.1"/>
    </source>
</evidence>
<dbReference type="CDD" id="cd00438">
    <property type="entry name" value="cupin_RmlC"/>
    <property type="match status" value="1"/>
</dbReference>
<dbReference type="EMBL" id="SJFN01000012">
    <property type="protein sequence ID" value="TBW38268.1"/>
    <property type="molecule type" value="Genomic_DNA"/>
</dbReference>
<sequence>MTRFTIVETRIAGVRIVERLRLADARGSFARLFCRDEFAAFGGPTVLSQINHSVTRAAGTVRGMHLQRAPWSETKLVSCLRGEIFDVAVDLRPDSPTRFQWVGVELAEDGDRSLLIPQGCAHGFQTLTDDCGLVYLHDQPHTPAAETGVNPLDPRLAIAWPRPVAALSDRDRALPFLTAP</sequence>
<reference evidence="9 10" key="1">
    <citation type="submission" date="2019-02" db="EMBL/GenBank/DDBJ databases">
        <title>Siculibacillus lacustris gen. nov., sp. nov., a new rosette-forming bacterium isolated from a freshwater crater lake (Lake St. Ana, Romania).</title>
        <authorList>
            <person name="Felfoldi T."/>
            <person name="Marton Z."/>
            <person name="Szabo A."/>
            <person name="Mentes A."/>
            <person name="Boka K."/>
            <person name="Marialigeti K."/>
            <person name="Mathe I."/>
            <person name="Koncz M."/>
            <person name="Schumann P."/>
            <person name="Toth E."/>
        </authorList>
    </citation>
    <scope>NUCLEOTIDE SEQUENCE [LARGE SCALE GENOMIC DNA]</scope>
    <source>
        <strain evidence="9 10">SA-279</strain>
    </source>
</reference>
<dbReference type="Proteomes" id="UP000292781">
    <property type="component" value="Unassembled WGS sequence"/>
</dbReference>
<dbReference type="Gene3D" id="2.60.120.10">
    <property type="entry name" value="Jelly Rolls"/>
    <property type="match status" value="1"/>
</dbReference>
<feature type="active site" description="Proton donor" evidence="8">
    <location>
        <position position="135"/>
    </location>
</feature>
<dbReference type="OrthoDB" id="9800680at2"/>
<evidence type="ECO:0000313" key="10">
    <source>
        <dbReference type="Proteomes" id="UP000292781"/>
    </source>
</evidence>
<feature type="active site" description="Proton acceptor" evidence="8">
    <location>
        <position position="65"/>
    </location>
</feature>
<evidence type="ECO:0000256" key="5">
    <source>
        <dbReference type="ARBA" id="ARBA00029758"/>
    </source>
</evidence>
<comment type="caution">
    <text evidence="9">The sequence shown here is derived from an EMBL/GenBank/DDBJ whole genome shotgun (WGS) entry which is preliminary data.</text>
</comment>
<dbReference type="Pfam" id="PF00908">
    <property type="entry name" value="dTDP_sugar_isom"/>
    <property type="match status" value="1"/>
</dbReference>
<dbReference type="InterPro" id="IPR014710">
    <property type="entry name" value="RmlC-like_jellyroll"/>
</dbReference>
<evidence type="ECO:0000256" key="7">
    <source>
        <dbReference type="ARBA" id="ARBA00033311"/>
    </source>
</evidence>